<feature type="binding site" evidence="12">
    <location>
        <position position="427"/>
    </location>
    <ligand>
        <name>K(+)</name>
        <dbReference type="ChEBI" id="CHEBI:29103"/>
    </ligand>
</feature>
<dbReference type="HOGENOM" id="CLU_030708_0_2_9"/>
<comment type="similarity">
    <text evidence="2">Belongs to the TrkH potassium transport family.</text>
</comment>
<evidence type="ECO:0000256" key="13">
    <source>
        <dbReference type="SAM" id="Phobius"/>
    </source>
</evidence>
<dbReference type="InterPro" id="IPR004772">
    <property type="entry name" value="TrkH"/>
</dbReference>
<keyword evidence="11 13" id="KW-0472">Membrane</keyword>
<feature type="transmembrane region" description="Helical" evidence="13">
    <location>
        <begin position="179"/>
        <end position="199"/>
    </location>
</feature>
<keyword evidence="10" id="KW-0406">Ion transport</keyword>
<evidence type="ECO:0000256" key="11">
    <source>
        <dbReference type="ARBA" id="ARBA00023136"/>
    </source>
</evidence>
<dbReference type="PANTHER" id="PTHR32024:SF2">
    <property type="entry name" value="TRK SYSTEM POTASSIUM UPTAKE PROTEIN TRKG-RELATED"/>
    <property type="match status" value="1"/>
</dbReference>
<feature type="transmembrane region" description="Helical" evidence="13">
    <location>
        <begin position="38"/>
        <end position="55"/>
    </location>
</feature>
<keyword evidence="9 13" id="KW-1133">Transmembrane helix</keyword>
<dbReference type="Proteomes" id="UP000029585">
    <property type="component" value="Unassembled WGS sequence"/>
</dbReference>
<dbReference type="EMBL" id="ADLO01000045">
    <property type="protein sequence ID" value="KGF56300.1"/>
    <property type="molecule type" value="Genomic_DNA"/>
</dbReference>
<dbReference type="RefSeq" id="WP_044939827.1">
    <property type="nucleotide sequence ID" value="NZ_KN174162.1"/>
</dbReference>
<keyword evidence="8 12" id="KW-0630">Potassium</keyword>
<keyword evidence="6" id="KW-0633">Potassium transport</keyword>
<evidence type="ECO:0000256" key="4">
    <source>
        <dbReference type="ARBA" id="ARBA00022475"/>
    </source>
</evidence>
<dbReference type="eggNOG" id="COG0168">
    <property type="taxonomic scope" value="Bacteria"/>
</dbReference>
<keyword evidence="15" id="KW-1185">Reference proteome</keyword>
<keyword evidence="4" id="KW-1003">Cell membrane</keyword>
<feature type="transmembrane region" description="Helical" evidence="13">
    <location>
        <begin position="67"/>
        <end position="91"/>
    </location>
</feature>
<dbReference type="InterPro" id="IPR003445">
    <property type="entry name" value="Cat_transpt"/>
</dbReference>
<feature type="transmembrane region" description="Helical" evidence="13">
    <location>
        <begin position="235"/>
        <end position="256"/>
    </location>
</feature>
<evidence type="ECO:0000313" key="15">
    <source>
        <dbReference type="Proteomes" id="UP000029585"/>
    </source>
</evidence>
<evidence type="ECO:0000256" key="12">
    <source>
        <dbReference type="PIRSR" id="PIRSR006247-1"/>
    </source>
</evidence>
<evidence type="ECO:0008006" key="16">
    <source>
        <dbReference type="Google" id="ProtNLM"/>
    </source>
</evidence>
<dbReference type="AlphaFoldDB" id="A0A096BB71"/>
<dbReference type="GO" id="GO:0046872">
    <property type="term" value="F:metal ion binding"/>
    <property type="evidence" value="ECO:0007669"/>
    <property type="project" value="UniProtKB-KW"/>
</dbReference>
<keyword evidence="5" id="KW-0997">Cell inner membrane</keyword>
<dbReference type="PATRIC" id="fig|742738.3.peg.1260"/>
<evidence type="ECO:0000256" key="5">
    <source>
        <dbReference type="ARBA" id="ARBA00022519"/>
    </source>
</evidence>
<feature type="transmembrane region" description="Helical" evidence="13">
    <location>
        <begin position="268"/>
        <end position="290"/>
    </location>
</feature>
<evidence type="ECO:0000313" key="14">
    <source>
        <dbReference type="EMBL" id="KGF56300.1"/>
    </source>
</evidence>
<feature type="transmembrane region" description="Helical" evidence="13">
    <location>
        <begin position="450"/>
        <end position="470"/>
    </location>
</feature>
<keyword evidence="7 13" id="KW-0812">Transmembrane</keyword>
<evidence type="ECO:0000256" key="7">
    <source>
        <dbReference type="ARBA" id="ARBA00022692"/>
    </source>
</evidence>
<feature type="transmembrane region" description="Helical" evidence="13">
    <location>
        <begin position="129"/>
        <end position="149"/>
    </location>
</feature>
<name>A0A096BB71_FLAPL</name>
<feature type="transmembrane region" description="Helical" evidence="13">
    <location>
        <begin position="389"/>
        <end position="409"/>
    </location>
</feature>
<gene>
    <name evidence="14" type="ORF">HMPREF9460_01215</name>
</gene>
<evidence type="ECO:0000256" key="3">
    <source>
        <dbReference type="ARBA" id="ARBA00022448"/>
    </source>
</evidence>
<evidence type="ECO:0000256" key="9">
    <source>
        <dbReference type="ARBA" id="ARBA00022989"/>
    </source>
</evidence>
<evidence type="ECO:0000256" key="1">
    <source>
        <dbReference type="ARBA" id="ARBA00004429"/>
    </source>
</evidence>
<feature type="transmembrane region" description="Helical" evidence="13">
    <location>
        <begin position="327"/>
        <end position="346"/>
    </location>
</feature>
<evidence type="ECO:0000256" key="8">
    <source>
        <dbReference type="ARBA" id="ARBA00022958"/>
    </source>
</evidence>
<dbReference type="PIRSF" id="PIRSF006247">
    <property type="entry name" value="TrkH"/>
    <property type="match status" value="1"/>
</dbReference>
<reference evidence="14 15" key="1">
    <citation type="submission" date="2011-08" db="EMBL/GenBank/DDBJ databases">
        <title>The Genome Sequence of Clostridium orbiscindens 1_3_50AFAA.</title>
        <authorList>
            <consortium name="The Broad Institute Genome Sequencing Platform"/>
            <person name="Earl A."/>
            <person name="Ward D."/>
            <person name="Feldgarden M."/>
            <person name="Gevers D."/>
            <person name="Daigneault M."/>
            <person name="Strauss J."/>
            <person name="Allen-Vercoe E."/>
            <person name="Young S.K."/>
            <person name="Zeng Q."/>
            <person name="Gargeya S."/>
            <person name="Fitzgerald M."/>
            <person name="Haas B."/>
            <person name="Abouelleil A."/>
            <person name="Alvarado L."/>
            <person name="Arachchi H.M."/>
            <person name="Berlin A."/>
            <person name="Brown A."/>
            <person name="Chapman S.B."/>
            <person name="Chen Z."/>
            <person name="Dunbar C."/>
            <person name="Freedman E."/>
            <person name="Gearin G."/>
            <person name="Gellesch M."/>
            <person name="Goldberg J."/>
            <person name="Griggs A."/>
            <person name="Gujja S."/>
            <person name="Heiman D."/>
            <person name="Howarth C."/>
            <person name="Larson L."/>
            <person name="Lui A."/>
            <person name="MacDonald P.J.P."/>
            <person name="Montmayeur A."/>
            <person name="Murphy C."/>
            <person name="Neiman D."/>
            <person name="Pearson M."/>
            <person name="Priest M."/>
            <person name="Roberts A."/>
            <person name="Saif S."/>
            <person name="Shea T."/>
            <person name="Shenoy N."/>
            <person name="Sisk P."/>
            <person name="Stolte C."/>
            <person name="Sykes S."/>
            <person name="Wortman J."/>
            <person name="Nusbaum C."/>
            <person name="Birren B."/>
        </authorList>
    </citation>
    <scope>NUCLEOTIDE SEQUENCE [LARGE SCALE GENOMIC DNA]</scope>
    <source>
        <strain evidence="14 15">1_3_50AFAA</strain>
    </source>
</reference>
<keyword evidence="3" id="KW-0813">Transport</keyword>
<feature type="binding site" evidence="12">
    <location>
        <position position="428"/>
    </location>
    <ligand>
        <name>K(+)</name>
        <dbReference type="ChEBI" id="CHEBI:29103"/>
    </ligand>
</feature>
<dbReference type="Pfam" id="PF02386">
    <property type="entry name" value="TrkH"/>
    <property type="match status" value="1"/>
</dbReference>
<dbReference type="GO" id="GO:0005886">
    <property type="term" value="C:plasma membrane"/>
    <property type="evidence" value="ECO:0007669"/>
    <property type="project" value="UniProtKB-SubCell"/>
</dbReference>
<feature type="transmembrane region" description="Helical" evidence="13">
    <location>
        <begin position="12"/>
        <end position="32"/>
    </location>
</feature>
<feature type="binding site" evidence="12">
    <location>
        <position position="108"/>
    </location>
    <ligand>
        <name>K(+)</name>
        <dbReference type="ChEBI" id="CHEBI:29103"/>
    </ligand>
</feature>
<evidence type="ECO:0000256" key="10">
    <source>
        <dbReference type="ARBA" id="ARBA00023065"/>
    </source>
</evidence>
<accession>A0A096BB71</accession>
<feature type="binding site" evidence="12">
    <location>
        <position position="310"/>
    </location>
    <ligand>
        <name>K(+)</name>
        <dbReference type="ChEBI" id="CHEBI:29103"/>
    </ligand>
</feature>
<feature type="binding site" evidence="12">
    <location>
        <position position="311"/>
    </location>
    <ligand>
        <name>K(+)</name>
        <dbReference type="ChEBI" id="CHEBI:29103"/>
    </ligand>
</feature>
<evidence type="ECO:0000256" key="6">
    <source>
        <dbReference type="ARBA" id="ARBA00022538"/>
    </source>
</evidence>
<proteinExistence type="inferred from homology"/>
<comment type="caution">
    <text evidence="14">The sequence shown here is derived from an EMBL/GenBank/DDBJ whole genome shotgun (WGS) entry which is preliminary data.</text>
</comment>
<dbReference type="PANTHER" id="PTHR32024">
    <property type="entry name" value="TRK SYSTEM POTASSIUM UPTAKE PROTEIN TRKG-RELATED"/>
    <property type="match status" value="1"/>
</dbReference>
<protein>
    <recommendedName>
        <fullName evidence="16">Potassium transporter KefA</fullName>
    </recommendedName>
</protein>
<comment type="subcellular location">
    <subcellularLocation>
        <location evidence="1">Cell inner membrane</location>
        <topology evidence="1">Multi-pass membrane protein</topology>
    </subcellularLocation>
</comment>
<evidence type="ECO:0000256" key="2">
    <source>
        <dbReference type="ARBA" id="ARBA00009137"/>
    </source>
</evidence>
<feature type="binding site" evidence="12">
    <location>
        <position position="107"/>
    </location>
    <ligand>
        <name>K(+)</name>
        <dbReference type="ChEBI" id="CHEBI:29103"/>
    </ligand>
</feature>
<feature type="binding site" evidence="12">
    <location>
        <position position="216"/>
    </location>
    <ligand>
        <name>K(+)</name>
        <dbReference type="ChEBI" id="CHEBI:29103"/>
    </ligand>
</feature>
<keyword evidence="12" id="KW-0479">Metal-binding</keyword>
<organism evidence="14 15">
    <name type="scientific">Flavonifractor plautii 1_3_50AFAA</name>
    <dbReference type="NCBI Taxonomy" id="742738"/>
    <lineage>
        <taxon>Bacteria</taxon>
        <taxon>Bacillati</taxon>
        <taxon>Bacillota</taxon>
        <taxon>Clostridia</taxon>
        <taxon>Eubacteriales</taxon>
        <taxon>Oscillospiraceae</taxon>
        <taxon>Flavonifractor</taxon>
    </lineage>
</organism>
<dbReference type="GO" id="GO:0015379">
    <property type="term" value="F:potassium:chloride symporter activity"/>
    <property type="evidence" value="ECO:0007669"/>
    <property type="project" value="InterPro"/>
</dbReference>
<sequence length="478" mass="52268">MNFRLVFKLTGKTLLVEAGALLLPLLVCLFYRENPLPFLLSIAMTGAVGLALSLIRSNDHFFPREGFFAVALIWLLMSAFGALPFFFSGFFPSYVDCFFESVSGFTTTGASILTAVEPLPRGILFWRSFMHWMGGMGVLILTIALLPSLGGRTLHVMRAESPGPIVSKLVPKTSQSSKILYGIYCALTLLEVFCLRIAGMPWYDSLVHSFATAGTGGFSTRNLSIAAYESPAIEVIITLFMLVFSINFALYFLLLCGKVRQALRSDELRFFLAVVAFSTLLISINIWPMYPADGSAVRHAAFQVGSIISTTGFASTDFNLWPEFSRILLVLLMFIGACAGSTGGAIKCSRVLLLLKCIRREIRQVVHPRSVNVVKLDGRVVDEDSLRSVQLFFAAYLFIALGATLLVSVDNFSFGTTFTAVVSCIGNVGPGLELVGPMGNYSAFSGFSKLVLSLCMLIGRLEVLPVLVLFSRNAWKRS</sequence>